<feature type="compositionally biased region" description="Low complexity" evidence="1">
    <location>
        <begin position="67"/>
        <end position="83"/>
    </location>
</feature>
<evidence type="ECO:0000256" key="2">
    <source>
        <dbReference type="SAM" id="Phobius"/>
    </source>
</evidence>
<evidence type="ECO:0000313" key="4">
    <source>
        <dbReference type="Proteomes" id="UP001181355"/>
    </source>
</evidence>
<name>A0ABY9RCI6_9BURK</name>
<keyword evidence="2" id="KW-0812">Transmembrane</keyword>
<dbReference type="EMBL" id="CP133720">
    <property type="protein sequence ID" value="WMW78966.1"/>
    <property type="molecule type" value="Genomic_DNA"/>
</dbReference>
<accession>A0ABY9RCI6</accession>
<protein>
    <submittedName>
        <fullName evidence="3">Uncharacterized protein</fullName>
    </submittedName>
</protein>
<evidence type="ECO:0000256" key="1">
    <source>
        <dbReference type="SAM" id="MobiDB-lite"/>
    </source>
</evidence>
<organism evidence="3 4">
    <name type="scientific">Undibacterium cyanobacteriorum</name>
    <dbReference type="NCBI Taxonomy" id="3073561"/>
    <lineage>
        <taxon>Bacteria</taxon>
        <taxon>Pseudomonadati</taxon>
        <taxon>Pseudomonadota</taxon>
        <taxon>Betaproteobacteria</taxon>
        <taxon>Burkholderiales</taxon>
        <taxon>Oxalobacteraceae</taxon>
        <taxon>Undibacterium</taxon>
    </lineage>
</organism>
<dbReference type="RefSeq" id="WP_309480467.1">
    <property type="nucleotide sequence ID" value="NZ_CP133720.1"/>
</dbReference>
<feature type="transmembrane region" description="Helical" evidence="2">
    <location>
        <begin position="29"/>
        <end position="47"/>
    </location>
</feature>
<keyword evidence="4" id="KW-1185">Reference proteome</keyword>
<feature type="region of interest" description="Disordered" evidence="1">
    <location>
        <begin position="62"/>
        <end position="97"/>
    </location>
</feature>
<gene>
    <name evidence="3" type="ORF">RF679_09850</name>
</gene>
<keyword evidence="2" id="KW-1133">Transmembrane helix</keyword>
<sequence length="97" mass="11050">MPFLYLIAIAWIFVVMMMALTESSLIAGIMTFLGYCVIPLSLVLYILSSSARKRKIRAEYAERQEQARQQSNQQSNQQSQNQQISESTNSVKENDQA</sequence>
<keyword evidence="2" id="KW-0472">Membrane</keyword>
<dbReference type="Proteomes" id="UP001181355">
    <property type="component" value="Chromosome"/>
</dbReference>
<evidence type="ECO:0000313" key="3">
    <source>
        <dbReference type="EMBL" id="WMW78966.1"/>
    </source>
</evidence>
<proteinExistence type="predicted"/>
<reference evidence="3" key="1">
    <citation type="submission" date="2023-09" db="EMBL/GenBank/DDBJ databases">
        <title>Undibacterium sp. 20NA77.5 isolated from freshwater.</title>
        <authorList>
            <person name="Le V."/>
            <person name="Ko S.-R."/>
            <person name="Ahn C.-Y."/>
            <person name="Oh H.-M."/>
        </authorList>
    </citation>
    <scope>NUCLEOTIDE SEQUENCE</scope>
    <source>
        <strain evidence="3">20NA77.5</strain>
    </source>
</reference>